<dbReference type="Proteomes" id="UP000694865">
    <property type="component" value="Unplaced"/>
</dbReference>
<accession>A0ABM0GKP8</accession>
<evidence type="ECO:0000256" key="1">
    <source>
        <dbReference type="ARBA" id="ARBA00022574"/>
    </source>
</evidence>
<dbReference type="InterPro" id="IPR036322">
    <property type="entry name" value="WD40_repeat_dom_sf"/>
</dbReference>
<evidence type="ECO:0000313" key="9">
    <source>
        <dbReference type="RefSeq" id="XP_002732021.1"/>
    </source>
</evidence>
<feature type="repeat" description="WD" evidence="7">
    <location>
        <begin position="263"/>
        <end position="304"/>
    </location>
</feature>
<keyword evidence="4" id="KW-0508">mRNA splicing</keyword>
<comment type="similarity">
    <text evidence="5">Belongs to the WD repeat STRAP family.</text>
</comment>
<evidence type="ECO:0000256" key="4">
    <source>
        <dbReference type="ARBA" id="ARBA00023187"/>
    </source>
</evidence>
<dbReference type="PRINTS" id="PR00320">
    <property type="entry name" value="GPROTEINBRPT"/>
</dbReference>
<evidence type="ECO:0000256" key="7">
    <source>
        <dbReference type="PROSITE-ProRule" id="PRU00221"/>
    </source>
</evidence>
<dbReference type="InterPro" id="IPR020472">
    <property type="entry name" value="WD40_PAC1"/>
</dbReference>
<dbReference type="InterPro" id="IPR001680">
    <property type="entry name" value="WD40_rpt"/>
</dbReference>
<evidence type="ECO:0000256" key="3">
    <source>
        <dbReference type="ARBA" id="ARBA00022737"/>
    </source>
</evidence>
<dbReference type="PANTHER" id="PTHR19877:SF13">
    <property type="entry name" value="SERINE-THREONINE KINASE RECEPTOR-ASSOCIATED PROTEIN"/>
    <property type="match status" value="1"/>
</dbReference>
<keyword evidence="3" id="KW-0677">Repeat</keyword>
<protein>
    <recommendedName>
        <fullName evidence="6">Serine-threonine kinase receptor-associated protein</fullName>
    </recommendedName>
</protein>
<evidence type="ECO:0000313" key="8">
    <source>
        <dbReference type="Proteomes" id="UP000694865"/>
    </source>
</evidence>
<dbReference type="InterPro" id="IPR019775">
    <property type="entry name" value="WD40_repeat_CS"/>
</dbReference>
<dbReference type="SMART" id="SM00320">
    <property type="entry name" value="WD40"/>
    <property type="match status" value="6"/>
</dbReference>
<keyword evidence="2" id="KW-0507">mRNA processing</keyword>
<dbReference type="PROSITE" id="PS50294">
    <property type="entry name" value="WD_REPEATS_REGION"/>
    <property type="match status" value="3"/>
</dbReference>
<dbReference type="RefSeq" id="XP_002732021.1">
    <property type="nucleotide sequence ID" value="XM_002731975.2"/>
</dbReference>
<dbReference type="GeneID" id="100375754"/>
<dbReference type="InterPro" id="IPR015943">
    <property type="entry name" value="WD40/YVTN_repeat-like_dom_sf"/>
</dbReference>
<dbReference type="PANTHER" id="PTHR19877">
    <property type="entry name" value="EUKARYOTIC TRANSLATION INITIATION FACTOR 3 SUBUNIT I"/>
    <property type="match status" value="1"/>
</dbReference>
<proteinExistence type="inferred from homology"/>
<keyword evidence="8" id="KW-1185">Reference proteome</keyword>
<sequence>MASVKQTPLSCSGHTRPVVDLSFSQVTPYGYFLISACKDGKPMLRQGDTGDWIGTFLGHKGAVWGATLSRDGERAATGAADFTAKVWSAVTGDEIYSFTHRHIVKTVDFSEDGSRLLTGSNEKLMRIFDLNHPESEPQVISGHTSSIRDALWCQKGKTIISAAEDKTVRMWDVASNREIMKIDLDSSNLNLDINNDGSILVITHGKSISFYKTDSLEKLKSYEAPTPVYSASLHPEKLCFVAGGEDFKIYKFDYETGQELESYKGHFGPVHCVRFSPDGELYSSGSEDGTLRLWQTSVGKTYGLWRCVLPGEDITNSSSQAIKTDA</sequence>
<feature type="repeat" description="WD" evidence="7">
    <location>
        <begin position="140"/>
        <end position="181"/>
    </location>
</feature>
<reference evidence="9" key="1">
    <citation type="submission" date="2025-08" db="UniProtKB">
        <authorList>
            <consortium name="RefSeq"/>
        </authorList>
    </citation>
    <scope>IDENTIFICATION</scope>
    <source>
        <tissue evidence="9">Testes</tissue>
    </source>
</reference>
<organism evidence="8 9">
    <name type="scientific">Saccoglossus kowalevskii</name>
    <name type="common">Acorn worm</name>
    <dbReference type="NCBI Taxonomy" id="10224"/>
    <lineage>
        <taxon>Eukaryota</taxon>
        <taxon>Metazoa</taxon>
        <taxon>Hemichordata</taxon>
        <taxon>Enteropneusta</taxon>
        <taxon>Harrimaniidae</taxon>
        <taxon>Saccoglossus</taxon>
    </lineage>
</organism>
<feature type="repeat" description="WD" evidence="7">
    <location>
        <begin position="97"/>
        <end position="138"/>
    </location>
</feature>
<dbReference type="SUPFAM" id="SSF50978">
    <property type="entry name" value="WD40 repeat-like"/>
    <property type="match status" value="1"/>
</dbReference>
<gene>
    <name evidence="9" type="primary">LOC100375754</name>
</gene>
<feature type="repeat" description="WD" evidence="7">
    <location>
        <begin position="56"/>
        <end position="97"/>
    </location>
</feature>
<dbReference type="CDD" id="cd00200">
    <property type="entry name" value="WD40"/>
    <property type="match status" value="1"/>
</dbReference>
<dbReference type="Pfam" id="PF00400">
    <property type="entry name" value="WD40"/>
    <property type="match status" value="5"/>
</dbReference>
<keyword evidence="1 7" id="KW-0853">WD repeat</keyword>
<dbReference type="PROSITE" id="PS50082">
    <property type="entry name" value="WD_REPEATS_2"/>
    <property type="match status" value="4"/>
</dbReference>
<dbReference type="PROSITE" id="PS00678">
    <property type="entry name" value="WD_REPEATS_1"/>
    <property type="match status" value="1"/>
</dbReference>
<evidence type="ECO:0000256" key="2">
    <source>
        <dbReference type="ARBA" id="ARBA00022664"/>
    </source>
</evidence>
<evidence type="ECO:0000256" key="5">
    <source>
        <dbReference type="ARBA" id="ARBA00038394"/>
    </source>
</evidence>
<evidence type="ECO:0000256" key="6">
    <source>
        <dbReference type="ARBA" id="ARBA00040390"/>
    </source>
</evidence>
<dbReference type="Gene3D" id="2.130.10.10">
    <property type="entry name" value="YVTN repeat-like/Quinoprotein amine dehydrogenase"/>
    <property type="match status" value="1"/>
</dbReference>
<name>A0ABM0GKP8_SACKO</name>